<name>X0Z274_9ZZZZ</name>
<accession>X0Z274</accession>
<protein>
    <submittedName>
        <fullName evidence="1">Uncharacterized protein</fullName>
    </submittedName>
</protein>
<proteinExistence type="predicted"/>
<dbReference type="Gene3D" id="2.40.420.20">
    <property type="match status" value="1"/>
</dbReference>
<dbReference type="EMBL" id="BART01006421">
    <property type="protein sequence ID" value="GAG63280.1"/>
    <property type="molecule type" value="Genomic_DNA"/>
</dbReference>
<sequence>ELTNEGFKIVSGLSEGQKIATAGLQTLLDGQKVKLQLSSL</sequence>
<comment type="caution">
    <text evidence="1">The sequence shown here is derived from an EMBL/GenBank/DDBJ whole genome shotgun (WGS) entry which is preliminary data.</text>
</comment>
<reference evidence="1" key="1">
    <citation type="journal article" date="2014" name="Front. Microbiol.">
        <title>High frequency of phylogenetically diverse reductive dehalogenase-homologous genes in deep subseafloor sedimentary metagenomes.</title>
        <authorList>
            <person name="Kawai M."/>
            <person name="Futagami T."/>
            <person name="Toyoda A."/>
            <person name="Takaki Y."/>
            <person name="Nishi S."/>
            <person name="Hori S."/>
            <person name="Arai W."/>
            <person name="Tsubouchi T."/>
            <person name="Morono Y."/>
            <person name="Uchiyama I."/>
            <person name="Ito T."/>
            <person name="Fujiyama A."/>
            <person name="Inagaki F."/>
            <person name="Takami H."/>
        </authorList>
    </citation>
    <scope>NUCLEOTIDE SEQUENCE</scope>
    <source>
        <strain evidence="1">Expedition CK06-06</strain>
    </source>
</reference>
<gene>
    <name evidence="1" type="ORF">S01H4_14653</name>
</gene>
<feature type="non-terminal residue" evidence="1">
    <location>
        <position position="1"/>
    </location>
</feature>
<dbReference type="AlphaFoldDB" id="X0Z274"/>
<evidence type="ECO:0000313" key="1">
    <source>
        <dbReference type="EMBL" id="GAG63280.1"/>
    </source>
</evidence>
<organism evidence="1">
    <name type="scientific">marine sediment metagenome</name>
    <dbReference type="NCBI Taxonomy" id="412755"/>
    <lineage>
        <taxon>unclassified sequences</taxon>
        <taxon>metagenomes</taxon>
        <taxon>ecological metagenomes</taxon>
    </lineage>
</organism>